<evidence type="ECO:0000313" key="1">
    <source>
        <dbReference type="EMBL" id="SHF04869.1"/>
    </source>
</evidence>
<sequence>MNIEEIEKFLAKKTTEQNNYVKITFKKRDAIYGLFIKDRDYSDLKSKNFWRIVTRTHFDAYNQTKNAGLAKIFCGTEFQRLTPHAEAFEEEA</sequence>
<dbReference type="STRING" id="1121884.SAMN02745131_01715"/>
<organism evidence="1 2">
    <name type="scientific">Flavisolibacter ginsengisoli DSM 18119</name>
    <dbReference type="NCBI Taxonomy" id="1121884"/>
    <lineage>
        <taxon>Bacteria</taxon>
        <taxon>Pseudomonadati</taxon>
        <taxon>Bacteroidota</taxon>
        <taxon>Chitinophagia</taxon>
        <taxon>Chitinophagales</taxon>
        <taxon>Chitinophagaceae</taxon>
        <taxon>Flavisolibacter</taxon>
    </lineage>
</organism>
<keyword evidence="2" id="KW-1185">Reference proteome</keyword>
<dbReference type="RefSeq" id="WP_072834912.1">
    <property type="nucleotide sequence ID" value="NZ_FQUU01000005.1"/>
</dbReference>
<dbReference type="EMBL" id="FQUU01000005">
    <property type="protein sequence ID" value="SHF04869.1"/>
    <property type="molecule type" value="Genomic_DNA"/>
</dbReference>
<name>A0A1M4YGQ1_9BACT</name>
<evidence type="ECO:0000313" key="2">
    <source>
        <dbReference type="Proteomes" id="UP000184048"/>
    </source>
</evidence>
<dbReference type="OrthoDB" id="678591at2"/>
<proteinExistence type="predicted"/>
<accession>A0A1M4YGQ1</accession>
<reference evidence="1 2" key="1">
    <citation type="submission" date="2016-11" db="EMBL/GenBank/DDBJ databases">
        <authorList>
            <person name="Jaros S."/>
            <person name="Januszkiewicz K."/>
            <person name="Wedrychowicz H."/>
        </authorList>
    </citation>
    <scope>NUCLEOTIDE SEQUENCE [LARGE SCALE GENOMIC DNA]</scope>
    <source>
        <strain evidence="1 2">DSM 18119</strain>
    </source>
</reference>
<dbReference type="Proteomes" id="UP000184048">
    <property type="component" value="Unassembled WGS sequence"/>
</dbReference>
<gene>
    <name evidence="1" type="ORF">SAMN02745131_01715</name>
</gene>
<protein>
    <submittedName>
        <fullName evidence="1">Uncharacterized protein</fullName>
    </submittedName>
</protein>
<dbReference type="AlphaFoldDB" id="A0A1M4YGQ1"/>